<dbReference type="AlphaFoldDB" id="W8BBJ2"/>
<reference evidence="2" key="2">
    <citation type="journal article" date="2014" name="BMC Genomics">
        <title>A genomic perspective to assessing quality of mass-reared SIT flies used in Mediterranean fruit fly (Ceratitis capitata) eradication in California.</title>
        <authorList>
            <person name="Calla B."/>
            <person name="Hall B."/>
            <person name="Hou S."/>
            <person name="Geib S.M."/>
        </authorList>
    </citation>
    <scope>NUCLEOTIDE SEQUENCE</scope>
</reference>
<dbReference type="EMBL" id="GAMC01007964">
    <property type="protein sequence ID" value="JAB98591.1"/>
    <property type="molecule type" value="mRNA"/>
</dbReference>
<organism evidence="2">
    <name type="scientific">Ceratitis capitata</name>
    <name type="common">Mediterranean fruit fly</name>
    <name type="synonym">Tephritis capitata</name>
    <dbReference type="NCBI Taxonomy" id="7213"/>
    <lineage>
        <taxon>Eukaryota</taxon>
        <taxon>Metazoa</taxon>
        <taxon>Ecdysozoa</taxon>
        <taxon>Arthropoda</taxon>
        <taxon>Hexapoda</taxon>
        <taxon>Insecta</taxon>
        <taxon>Pterygota</taxon>
        <taxon>Neoptera</taxon>
        <taxon>Endopterygota</taxon>
        <taxon>Diptera</taxon>
        <taxon>Brachycera</taxon>
        <taxon>Muscomorpha</taxon>
        <taxon>Tephritoidea</taxon>
        <taxon>Tephritidae</taxon>
        <taxon>Ceratitis</taxon>
        <taxon>Ceratitis</taxon>
    </lineage>
</organism>
<reference evidence="2" key="1">
    <citation type="submission" date="2013-07" db="EMBL/GenBank/DDBJ databases">
        <authorList>
            <person name="Geib S."/>
        </authorList>
    </citation>
    <scope>NUCLEOTIDE SEQUENCE</scope>
</reference>
<proteinExistence type="evidence at transcript level"/>
<accession>W8BBJ2</accession>
<sequence>MYLCMYICIDFSNHVLSAWHTLVVCTFLLPLEKYNANGFYDLQQRTYISTHTHTQKQYIQYIQTKKLEVQDGLSCLNDRMDAQQQHNERVNKRTILHRQREEVA</sequence>
<name>W8BBJ2_CERCA</name>
<feature type="region of interest" description="Disordered" evidence="1">
    <location>
        <begin position="83"/>
        <end position="104"/>
    </location>
</feature>
<dbReference type="EMBL" id="GAMC01007965">
    <property type="protein sequence ID" value="JAB98590.1"/>
    <property type="molecule type" value="mRNA"/>
</dbReference>
<protein>
    <submittedName>
        <fullName evidence="2">Uncharacterized protein</fullName>
    </submittedName>
</protein>
<evidence type="ECO:0000256" key="1">
    <source>
        <dbReference type="SAM" id="MobiDB-lite"/>
    </source>
</evidence>
<evidence type="ECO:0000313" key="2">
    <source>
        <dbReference type="EMBL" id="JAB98590.1"/>
    </source>
</evidence>